<feature type="transmembrane region" description="Helical" evidence="1">
    <location>
        <begin position="300"/>
        <end position="319"/>
    </location>
</feature>
<accession>A0A165GIH8</accession>
<dbReference type="EMBL" id="KV407459">
    <property type="protein sequence ID" value="KZF22224.1"/>
    <property type="molecule type" value="Genomic_DNA"/>
</dbReference>
<keyword evidence="3" id="KW-1185">Reference proteome</keyword>
<keyword evidence="1" id="KW-0812">Transmembrane</keyword>
<feature type="transmembrane region" description="Helical" evidence="1">
    <location>
        <begin position="198"/>
        <end position="220"/>
    </location>
</feature>
<proteinExistence type="predicted"/>
<name>A0A165GIH8_XYLHT</name>
<dbReference type="OMA" id="YLLTTFY"/>
<keyword evidence="1" id="KW-1133">Transmembrane helix</keyword>
<feature type="transmembrane region" description="Helical" evidence="1">
    <location>
        <begin position="121"/>
        <end position="142"/>
    </location>
</feature>
<evidence type="ECO:0000256" key="1">
    <source>
        <dbReference type="SAM" id="Phobius"/>
    </source>
</evidence>
<dbReference type="OrthoDB" id="5394254at2759"/>
<organism evidence="2 3">
    <name type="scientific">Xylona heveae (strain CBS 132557 / TC161)</name>
    <dbReference type="NCBI Taxonomy" id="1328760"/>
    <lineage>
        <taxon>Eukaryota</taxon>
        <taxon>Fungi</taxon>
        <taxon>Dikarya</taxon>
        <taxon>Ascomycota</taxon>
        <taxon>Pezizomycotina</taxon>
        <taxon>Xylonomycetes</taxon>
        <taxon>Xylonales</taxon>
        <taxon>Xylonaceae</taxon>
        <taxon>Xylona</taxon>
    </lineage>
</organism>
<reference evidence="2 3" key="1">
    <citation type="journal article" date="2016" name="Fungal Biol.">
        <title>The genome of Xylona heveae provides a window into fungal endophytism.</title>
        <authorList>
            <person name="Gazis R."/>
            <person name="Kuo A."/>
            <person name="Riley R."/>
            <person name="LaButti K."/>
            <person name="Lipzen A."/>
            <person name="Lin J."/>
            <person name="Amirebrahimi M."/>
            <person name="Hesse C.N."/>
            <person name="Spatafora J.W."/>
            <person name="Henrissat B."/>
            <person name="Hainaut M."/>
            <person name="Grigoriev I.V."/>
            <person name="Hibbett D.S."/>
        </authorList>
    </citation>
    <scope>NUCLEOTIDE SEQUENCE [LARGE SCALE GENOMIC DNA]</scope>
    <source>
        <strain evidence="2 3">TC161</strain>
    </source>
</reference>
<dbReference type="RefSeq" id="XP_018187779.1">
    <property type="nucleotide sequence ID" value="XM_018329262.1"/>
</dbReference>
<feature type="transmembrane region" description="Helical" evidence="1">
    <location>
        <begin position="55"/>
        <end position="77"/>
    </location>
</feature>
<feature type="transmembrane region" description="Helical" evidence="1">
    <location>
        <begin position="232"/>
        <end position="250"/>
    </location>
</feature>
<protein>
    <submittedName>
        <fullName evidence="2">Uncharacterized protein</fullName>
    </submittedName>
</protein>
<keyword evidence="1" id="KW-0472">Membrane</keyword>
<dbReference type="InParanoid" id="A0A165GIH8"/>
<feature type="transmembrane region" description="Helical" evidence="1">
    <location>
        <begin position="331"/>
        <end position="352"/>
    </location>
</feature>
<sequence>MQQTPTRSKKYTTVFSSTTTPDRLAVQSSLLFNSSEMDNYGSRPLVRPVSKLPTYLRFPLLVLLNLTLSTLLYSLAADHIAGELAGVSRSVNKWGEVIGLIAWRSIELGCGWFFNFDGVDLGCLTLLSHLPPLYLLVVFYSIHPKTVFISMCIDVFTTYISFRLLRPLSLEHNTAGLDTTFPNLPIIEDVPLRLYTTLLAAGIYGVAFFSAFSTWLPVYLITYFDGVRDLTFAHSATLPLLIASFIPVGYSAREFLFTPSAGARKDLGEIRKEAFNPETATFGQTLRHNLWFFPKRTKILIARTVTLIIISTFNTWLQTYVTIEGVNASGAVGWAGVWGLAAIVTSLTFWWVGNV</sequence>
<dbReference type="Proteomes" id="UP000076632">
    <property type="component" value="Unassembled WGS sequence"/>
</dbReference>
<gene>
    <name evidence="2" type="ORF">L228DRAFT_148793</name>
</gene>
<dbReference type="GeneID" id="28894399"/>
<dbReference type="AlphaFoldDB" id="A0A165GIH8"/>
<evidence type="ECO:0000313" key="3">
    <source>
        <dbReference type="Proteomes" id="UP000076632"/>
    </source>
</evidence>
<evidence type="ECO:0000313" key="2">
    <source>
        <dbReference type="EMBL" id="KZF22224.1"/>
    </source>
</evidence>